<dbReference type="Gene3D" id="3.40.50.720">
    <property type="entry name" value="NAD(P)-binding Rossmann-like Domain"/>
    <property type="match status" value="1"/>
</dbReference>
<dbReference type="InterPro" id="IPR036291">
    <property type="entry name" value="NAD(P)-bd_dom_sf"/>
</dbReference>
<dbReference type="GO" id="GO:0005829">
    <property type="term" value="C:cytosol"/>
    <property type="evidence" value="ECO:0007669"/>
    <property type="project" value="TreeGrafter"/>
</dbReference>
<dbReference type="RefSeq" id="WP_052656798.1">
    <property type="nucleotide sequence ID" value="NZ_LKBH01000131.1"/>
</dbReference>
<accession>A0A0Q0VPA5</accession>
<protein>
    <recommendedName>
        <fullName evidence="1">Shikimate dehydrogenase substrate binding N-terminal domain-containing protein</fullName>
    </recommendedName>
</protein>
<sequence length="264" mass="29711">MNASALIGKPVTHSAGQYIYNKIFKKNNINSIYLSIDLDMENIPVFIRFARENLLGFNVTAPYKEVILKYLDVIDDTASGIGAVNLVKNCSGKLYGYNADYNGFLFSLKHNKVDPNGKKILILGTGGTARMVYYALKSNYKCTVFNATRNLENKKNKNFFDNLIAYDELMPEYDIIINCTPVGTFPDIKSPIDGSKIMHKSTAIDMIYNPQKTKFLALAENKGCSTVNGVDLFIGQGLETLKKLYNLSIDYQEFKLLFNEKIIK</sequence>
<dbReference type="InterPro" id="IPR046346">
    <property type="entry name" value="Aminoacid_DH-like_N_sf"/>
</dbReference>
<dbReference type="InterPro" id="IPR022893">
    <property type="entry name" value="Shikimate_DH_fam"/>
</dbReference>
<evidence type="ECO:0000259" key="1">
    <source>
        <dbReference type="Pfam" id="PF08501"/>
    </source>
</evidence>
<dbReference type="GO" id="GO:0004764">
    <property type="term" value="F:shikimate 3-dehydrogenase (NADP+) activity"/>
    <property type="evidence" value="ECO:0007669"/>
    <property type="project" value="InterPro"/>
</dbReference>
<keyword evidence="3" id="KW-1185">Reference proteome</keyword>
<name>A0A0Q0VPA5_9ARCH</name>
<feature type="domain" description="Shikimate dehydrogenase substrate binding N-terminal" evidence="1">
    <location>
        <begin position="6"/>
        <end position="87"/>
    </location>
</feature>
<dbReference type="Proteomes" id="UP000050301">
    <property type="component" value="Unassembled WGS sequence"/>
</dbReference>
<dbReference type="SUPFAM" id="SSF51735">
    <property type="entry name" value="NAD(P)-binding Rossmann-fold domains"/>
    <property type="match status" value="1"/>
</dbReference>
<dbReference type="InParanoid" id="A0A0Q0VPA5"/>
<dbReference type="Pfam" id="PF08501">
    <property type="entry name" value="Shikimate_dh_N"/>
    <property type="match status" value="1"/>
</dbReference>
<evidence type="ECO:0000313" key="2">
    <source>
        <dbReference type="EMBL" id="KQB35461.1"/>
    </source>
</evidence>
<dbReference type="PANTHER" id="PTHR21089:SF1">
    <property type="entry name" value="BIFUNCTIONAL 3-DEHYDROQUINATE DEHYDRATASE_SHIKIMATE DEHYDROGENASE, CHLOROPLASTIC"/>
    <property type="match status" value="1"/>
</dbReference>
<dbReference type="EMBL" id="LKBH01000131">
    <property type="protein sequence ID" value="KQB35461.1"/>
    <property type="molecule type" value="Genomic_DNA"/>
</dbReference>
<evidence type="ECO:0000313" key="3">
    <source>
        <dbReference type="Proteomes" id="UP000050301"/>
    </source>
</evidence>
<dbReference type="SUPFAM" id="SSF53223">
    <property type="entry name" value="Aminoacid dehydrogenase-like, N-terminal domain"/>
    <property type="match status" value="1"/>
</dbReference>
<dbReference type="GO" id="GO:0009423">
    <property type="term" value="P:chorismate biosynthetic process"/>
    <property type="evidence" value="ECO:0007669"/>
    <property type="project" value="TreeGrafter"/>
</dbReference>
<dbReference type="AlphaFoldDB" id="A0A0Q0VPA5"/>
<comment type="caution">
    <text evidence="2">The sequence shown here is derived from an EMBL/GenBank/DDBJ whole genome shotgun (WGS) entry which is preliminary data.</text>
</comment>
<gene>
    <name evidence="2" type="ORF">AOG55_06695</name>
</gene>
<reference evidence="2" key="1">
    <citation type="submission" date="2015-09" db="EMBL/GenBank/DDBJ databases">
        <title>Heavy metals and arsenic resistance mechanisms in polyextremophilic archaea of the family Ferroplasmaceae.</title>
        <authorList>
            <person name="Bulaev A.G."/>
            <person name="Kanygina A.V."/>
        </authorList>
    </citation>
    <scope>NUCLEOTIDE SEQUENCE [LARGE SCALE GENOMIC DNA]</scope>
    <source>
        <strain evidence="2">BH2</strain>
    </source>
</reference>
<dbReference type="GO" id="GO:0019632">
    <property type="term" value="P:shikimate metabolic process"/>
    <property type="evidence" value="ECO:0007669"/>
    <property type="project" value="TreeGrafter"/>
</dbReference>
<dbReference type="Gene3D" id="3.40.50.10860">
    <property type="entry name" value="Leucine Dehydrogenase, chain A, domain 1"/>
    <property type="match status" value="1"/>
</dbReference>
<dbReference type="GeneID" id="84221820"/>
<dbReference type="GO" id="GO:0050661">
    <property type="term" value="F:NADP binding"/>
    <property type="evidence" value="ECO:0007669"/>
    <property type="project" value="TreeGrafter"/>
</dbReference>
<dbReference type="PANTHER" id="PTHR21089">
    <property type="entry name" value="SHIKIMATE DEHYDROGENASE"/>
    <property type="match status" value="1"/>
</dbReference>
<dbReference type="CDD" id="cd01065">
    <property type="entry name" value="NAD_bind_Shikimate_DH"/>
    <property type="match status" value="1"/>
</dbReference>
<organism evidence="2 3">
    <name type="scientific">Acidiplasma cupricumulans</name>
    <dbReference type="NCBI Taxonomy" id="312540"/>
    <lineage>
        <taxon>Archaea</taxon>
        <taxon>Methanobacteriati</taxon>
        <taxon>Thermoplasmatota</taxon>
        <taxon>Thermoplasmata</taxon>
        <taxon>Thermoplasmatales</taxon>
        <taxon>Ferroplasmaceae</taxon>
        <taxon>Acidiplasma</taxon>
    </lineage>
</organism>
<proteinExistence type="predicted"/>
<dbReference type="InterPro" id="IPR013708">
    <property type="entry name" value="Shikimate_DH-bd_N"/>
</dbReference>